<evidence type="ECO:0000256" key="7">
    <source>
        <dbReference type="SAM" id="Phobius"/>
    </source>
</evidence>
<dbReference type="InterPro" id="IPR000276">
    <property type="entry name" value="GPCR_Rhodpsn"/>
</dbReference>
<keyword evidence="6" id="KW-0297">G-protein coupled receptor</keyword>
<keyword evidence="3 6" id="KW-0812">Transmembrane</keyword>
<dbReference type="EMBL" id="JAODUP010000457">
    <property type="protein sequence ID" value="KAK2149273.1"/>
    <property type="molecule type" value="Genomic_DNA"/>
</dbReference>
<accession>A0AAD9MYV5</accession>
<comment type="subcellular location">
    <subcellularLocation>
        <location evidence="1">Cell membrane</location>
        <topology evidence="1">Multi-pass membrane protein</topology>
    </subcellularLocation>
</comment>
<keyword evidence="2" id="KW-1003">Cell membrane</keyword>
<keyword evidence="6" id="KW-0807">Transducer</keyword>
<comment type="similarity">
    <text evidence="6">Belongs to the G-protein coupled receptor 1 family.</text>
</comment>
<dbReference type="PANTHER" id="PTHR22750">
    <property type="entry name" value="G-PROTEIN COUPLED RECEPTOR"/>
    <property type="match status" value="1"/>
</dbReference>
<gene>
    <name evidence="9" type="ORF">LSH36_457g00005</name>
</gene>
<keyword evidence="4 7" id="KW-1133">Transmembrane helix</keyword>
<dbReference type="PRINTS" id="PR00237">
    <property type="entry name" value="GPCRRHODOPSN"/>
</dbReference>
<feature type="transmembrane region" description="Helical" evidence="7">
    <location>
        <begin position="145"/>
        <end position="168"/>
    </location>
</feature>
<keyword evidence="10" id="KW-1185">Reference proteome</keyword>
<evidence type="ECO:0000256" key="5">
    <source>
        <dbReference type="ARBA" id="ARBA00023136"/>
    </source>
</evidence>
<comment type="caution">
    <text evidence="9">The sequence shown here is derived from an EMBL/GenBank/DDBJ whole genome shotgun (WGS) entry which is preliminary data.</text>
</comment>
<reference evidence="9" key="1">
    <citation type="journal article" date="2023" name="Mol. Biol. Evol.">
        <title>Third-Generation Sequencing Reveals the Adaptive Role of the Epigenome in Three Deep-Sea Polychaetes.</title>
        <authorList>
            <person name="Perez M."/>
            <person name="Aroh O."/>
            <person name="Sun Y."/>
            <person name="Lan Y."/>
            <person name="Juniper S.K."/>
            <person name="Young C.R."/>
            <person name="Angers B."/>
            <person name="Qian P.Y."/>
        </authorList>
    </citation>
    <scope>NUCLEOTIDE SEQUENCE</scope>
    <source>
        <strain evidence="9">P08H-3</strain>
    </source>
</reference>
<name>A0AAD9MYV5_9ANNE</name>
<feature type="transmembrane region" description="Helical" evidence="7">
    <location>
        <begin position="233"/>
        <end position="255"/>
    </location>
</feature>
<dbReference type="Pfam" id="PF00001">
    <property type="entry name" value="7tm_1"/>
    <property type="match status" value="1"/>
</dbReference>
<proteinExistence type="inferred from homology"/>
<keyword evidence="5 7" id="KW-0472">Membrane</keyword>
<dbReference type="GO" id="GO:0004930">
    <property type="term" value="F:G protein-coupled receptor activity"/>
    <property type="evidence" value="ECO:0007669"/>
    <property type="project" value="UniProtKB-KW"/>
</dbReference>
<dbReference type="PROSITE" id="PS00237">
    <property type="entry name" value="G_PROTEIN_RECEP_F1_1"/>
    <property type="match status" value="1"/>
</dbReference>
<feature type="domain" description="G-protein coupled receptors family 1 profile" evidence="8">
    <location>
        <begin position="40"/>
        <end position="280"/>
    </location>
</feature>
<evidence type="ECO:0000313" key="10">
    <source>
        <dbReference type="Proteomes" id="UP001208570"/>
    </source>
</evidence>
<feature type="transmembrane region" description="Helical" evidence="7">
    <location>
        <begin position="261"/>
        <end position="282"/>
    </location>
</feature>
<dbReference type="GO" id="GO:0005886">
    <property type="term" value="C:plasma membrane"/>
    <property type="evidence" value="ECO:0007669"/>
    <property type="project" value="UniProtKB-SubCell"/>
</dbReference>
<feature type="transmembrane region" description="Helical" evidence="7">
    <location>
        <begin position="103"/>
        <end position="124"/>
    </location>
</feature>
<dbReference type="InterPro" id="IPR017452">
    <property type="entry name" value="GPCR_Rhodpsn_7TM"/>
</dbReference>
<sequence length="315" mass="35646">MNLENVTIVTNDTKPGYEYSACDYVVGVGIPILAGIAVLFNLVTLLVMHICFGKIRSYYVLIVVQCSADLLASFAYLAFYLVPNYVNQLLPPPRGIHYCITRFFTDMINGSFALSLMNVLAITLDRFVAVHSPLKYPTVARTSRMKIIAVVMALISLILSCIPIVGTITKANAGNFTFCDTYYHAYSVTYQFVNVLIVLDTLVMIGVYSYILDQVRRRPVSQCSTRSTYHTTVTSFWIVATFMICYWPDIITMYVEFPYSIVYLIKSLVLLNCIADPIIYAIRLRKIKLGFRKLYSNIRGSSESNTRTSKMNLEE</sequence>
<evidence type="ECO:0000256" key="6">
    <source>
        <dbReference type="RuleBase" id="RU000688"/>
    </source>
</evidence>
<evidence type="ECO:0000256" key="3">
    <source>
        <dbReference type="ARBA" id="ARBA00022692"/>
    </source>
</evidence>
<evidence type="ECO:0000256" key="2">
    <source>
        <dbReference type="ARBA" id="ARBA00022475"/>
    </source>
</evidence>
<dbReference type="SUPFAM" id="SSF81321">
    <property type="entry name" value="Family A G protein-coupled receptor-like"/>
    <property type="match status" value="1"/>
</dbReference>
<evidence type="ECO:0000256" key="4">
    <source>
        <dbReference type="ARBA" id="ARBA00022989"/>
    </source>
</evidence>
<dbReference type="AlphaFoldDB" id="A0AAD9MYV5"/>
<feature type="transmembrane region" description="Helical" evidence="7">
    <location>
        <begin position="24"/>
        <end position="47"/>
    </location>
</feature>
<evidence type="ECO:0000313" key="9">
    <source>
        <dbReference type="EMBL" id="KAK2149273.1"/>
    </source>
</evidence>
<evidence type="ECO:0000259" key="8">
    <source>
        <dbReference type="PROSITE" id="PS50262"/>
    </source>
</evidence>
<dbReference type="PROSITE" id="PS50262">
    <property type="entry name" value="G_PROTEIN_RECEP_F1_2"/>
    <property type="match status" value="1"/>
</dbReference>
<evidence type="ECO:0000256" key="1">
    <source>
        <dbReference type="ARBA" id="ARBA00004651"/>
    </source>
</evidence>
<feature type="transmembrane region" description="Helical" evidence="7">
    <location>
        <begin position="59"/>
        <end position="83"/>
    </location>
</feature>
<dbReference type="Gene3D" id="1.20.1070.10">
    <property type="entry name" value="Rhodopsin 7-helix transmembrane proteins"/>
    <property type="match status" value="1"/>
</dbReference>
<dbReference type="CDD" id="cd00637">
    <property type="entry name" value="7tm_classA_rhodopsin-like"/>
    <property type="match status" value="1"/>
</dbReference>
<protein>
    <recommendedName>
        <fullName evidence="8">G-protein coupled receptors family 1 profile domain-containing protein</fullName>
    </recommendedName>
</protein>
<keyword evidence="6" id="KW-0675">Receptor</keyword>
<dbReference type="Proteomes" id="UP001208570">
    <property type="component" value="Unassembled WGS sequence"/>
</dbReference>
<organism evidence="9 10">
    <name type="scientific">Paralvinella palmiformis</name>
    <dbReference type="NCBI Taxonomy" id="53620"/>
    <lineage>
        <taxon>Eukaryota</taxon>
        <taxon>Metazoa</taxon>
        <taxon>Spiralia</taxon>
        <taxon>Lophotrochozoa</taxon>
        <taxon>Annelida</taxon>
        <taxon>Polychaeta</taxon>
        <taxon>Sedentaria</taxon>
        <taxon>Canalipalpata</taxon>
        <taxon>Terebellida</taxon>
        <taxon>Terebelliformia</taxon>
        <taxon>Alvinellidae</taxon>
        <taxon>Paralvinella</taxon>
    </lineage>
</organism>
<feature type="transmembrane region" description="Helical" evidence="7">
    <location>
        <begin position="188"/>
        <end position="212"/>
    </location>
</feature>